<dbReference type="GeneID" id="87826137"/>
<feature type="region of interest" description="Disordered" evidence="1">
    <location>
        <begin position="247"/>
        <end position="277"/>
    </location>
</feature>
<accession>A0AAN6TVE2</accession>
<feature type="region of interest" description="Disordered" evidence="1">
    <location>
        <begin position="1"/>
        <end position="37"/>
    </location>
</feature>
<dbReference type="EMBL" id="MU853236">
    <property type="protein sequence ID" value="KAK4120910.1"/>
    <property type="molecule type" value="Genomic_DNA"/>
</dbReference>
<evidence type="ECO:0000313" key="3">
    <source>
        <dbReference type="Proteomes" id="UP001302602"/>
    </source>
</evidence>
<dbReference type="AlphaFoldDB" id="A0AAN6TVE2"/>
<comment type="caution">
    <text evidence="2">The sequence shown here is derived from an EMBL/GenBank/DDBJ whole genome shotgun (WGS) entry which is preliminary data.</text>
</comment>
<dbReference type="Proteomes" id="UP001302602">
    <property type="component" value="Unassembled WGS sequence"/>
</dbReference>
<reference evidence="2" key="1">
    <citation type="journal article" date="2023" name="Mol. Phylogenet. Evol.">
        <title>Genome-scale phylogeny and comparative genomics of the fungal order Sordariales.</title>
        <authorList>
            <person name="Hensen N."/>
            <person name="Bonometti L."/>
            <person name="Westerberg I."/>
            <person name="Brannstrom I.O."/>
            <person name="Guillou S."/>
            <person name="Cros-Aarteil S."/>
            <person name="Calhoun S."/>
            <person name="Haridas S."/>
            <person name="Kuo A."/>
            <person name="Mondo S."/>
            <person name="Pangilinan J."/>
            <person name="Riley R."/>
            <person name="LaButti K."/>
            <person name="Andreopoulos B."/>
            <person name="Lipzen A."/>
            <person name="Chen C."/>
            <person name="Yan M."/>
            <person name="Daum C."/>
            <person name="Ng V."/>
            <person name="Clum A."/>
            <person name="Steindorff A."/>
            <person name="Ohm R.A."/>
            <person name="Martin F."/>
            <person name="Silar P."/>
            <person name="Natvig D.O."/>
            <person name="Lalanne C."/>
            <person name="Gautier V."/>
            <person name="Ament-Velasquez S.L."/>
            <person name="Kruys A."/>
            <person name="Hutchinson M.I."/>
            <person name="Powell A.J."/>
            <person name="Barry K."/>
            <person name="Miller A.N."/>
            <person name="Grigoriev I.V."/>
            <person name="Debuchy R."/>
            <person name="Gladieux P."/>
            <person name="Hiltunen Thoren M."/>
            <person name="Johannesson H."/>
        </authorList>
    </citation>
    <scope>NUCLEOTIDE SEQUENCE</scope>
    <source>
        <strain evidence="2">CBS 731.68</strain>
    </source>
</reference>
<protein>
    <submittedName>
        <fullName evidence="2">Uncharacterized protein</fullName>
    </submittedName>
</protein>
<proteinExistence type="predicted"/>
<evidence type="ECO:0000256" key="1">
    <source>
        <dbReference type="SAM" id="MobiDB-lite"/>
    </source>
</evidence>
<organism evidence="2 3">
    <name type="scientific">Parathielavia appendiculata</name>
    <dbReference type="NCBI Taxonomy" id="2587402"/>
    <lineage>
        <taxon>Eukaryota</taxon>
        <taxon>Fungi</taxon>
        <taxon>Dikarya</taxon>
        <taxon>Ascomycota</taxon>
        <taxon>Pezizomycotina</taxon>
        <taxon>Sordariomycetes</taxon>
        <taxon>Sordariomycetidae</taxon>
        <taxon>Sordariales</taxon>
        <taxon>Chaetomiaceae</taxon>
        <taxon>Parathielavia</taxon>
    </lineage>
</organism>
<feature type="compositionally biased region" description="Acidic residues" evidence="1">
    <location>
        <begin position="198"/>
        <end position="215"/>
    </location>
</feature>
<feature type="compositionally biased region" description="Pro residues" evidence="1">
    <location>
        <begin position="1"/>
        <end position="13"/>
    </location>
</feature>
<gene>
    <name evidence="2" type="ORF">N657DRAFT_579206</name>
</gene>
<sequence>MKIPQPNPAPKLAPPSKEQGQNGDGNNPIVSLDPTTPLNPQPLIADILRTRYCMPSSVFLVESIERNIPVSDLLLPPAPEDGHQPGSRIRRLYHRHRRPMRTVRLLLGDGELCIQAFCRGEIHRFVDSGSVFEGAYVRLDRFDLRFVDTKERGKTVYLVVEDMVTVGWNEAYMGILRREKEEKQRAAVKDQTDKGVVEGEEEREGEEGQTSAQDDDSFHDVDSEEVLQQIMERKATTAAATAPAITAEIHSDNKPQPRAAHQTPNNDSDDPDYISDSDSAFETLTISTERANQRRVPITIPDRRQQLEAAIIKQNQQQQQHRPSAPIITRPRPWLPTSATQPVKLTPLASIPHLPYRQNWMINVLAIVVSLAPVEPSYIAPSFRQRTARLADPSTPDKHILLTVYLDPDEFLPEVGSAVLLLGVKNHLYEGGSLRKYVSDGLVGRGSWWVQRVDELGWCQGEVERLRAWWEAEGRGRGS</sequence>
<dbReference type="RefSeq" id="XP_062644681.1">
    <property type="nucleotide sequence ID" value="XM_062789367.1"/>
</dbReference>
<name>A0AAN6TVE2_9PEZI</name>
<keyword evidence="3" id="KW-1185">Reference proteome</keyword>
<feature type="compositionally biased region" description="Polar residues" evidence="1">
    <location>
        <begin position="18"/>
        <end position="37"/>
    </location>
</feature>
<evidence type="ECO:0000313" key="2">
    <source>
        <dbReference type="EMBL" id="KAK4120910.1"/>
    </source>
</evidence>
<feature type="compositionally biased region" description="Basic and acidic residues" evidence="1">
    <location>
        <begin position="180"/>
        <end position="197"/>
    </location>
</feature>
<reference evidence="2" key="2">
    <citation type="submission" date="2023-05" db="EMBL/GenBank/DDBJ databases">
        <authorList>
            <consortium name="Lawrence Berkeley National Laboratory"/>
            <person name="Steindorff A."/>
            <person name="Hensen N."/>
            <person name="Bonometti L."/>
            <person name="Westerberg I."/>
            <person name="Brannstrom I.O."/>
            <person name="Guillou S."/>
            <person name="Cros-Aarteil S."/>
            <person name="Calhoun S."/>
            <person name="Haridas S."/>
            <person name="Kuo A."/>
            <person name="Mondo S."/>
            <person name="Pangilinan J."/>
            <person name="Riley R."/>
            <person name="Labutti K."/>
            <person name="Andreopoulos B."/>
            <person name="Lipzen A."/>
            <person name="Chen C."/>
            <person name="Yanf M."/>
            <person name="Daum C."/>
            <person name="Ng V."/>
            <person name="Clum A."/>
            <person name="Ohm R."/>
            <person name="Martin F."/>
            <person name="Silar P."/>
            <person name="Natvig D."/>
            <person name="Lalanne C."/>
            <person name="Gautier V."/>
            <person name="Ament-Velasquez S.L."/>
            <person name="Kruys A."/>
            <person name="Hutchinson M.I."/>
            <person name="Powell A.J."/>
            <person name="Barry K."/>
            <person name="Miller A.N."/>
            <person name="Grigoriev I.V."/>
            <person name="Debuchy R."/>
            <person name="Gladieux P."/>
            <person name="Thoren M.H."/>
            <person name="Johannesson H."/>
        </authorList>
    </citation>
    <scope>NUCLEOTIDE SEQUENCE</scope>
    <source>
        <strain evidence="2">CBS 731.68</strain>
    </source>
</reference>
<feature type="region of interest" description="Disordered" evidence="1">
    <location>
        <begin position="180"/>
        <end position="221"/>
    </location>
</feature>